<dbReference type="InterPro" id="IPR059000">
    <property type="entry name" value="ATPase_P-type_domA"/>
</dbReference>
<sequence>MASSSSSPSPWPAPRPRAESNVSDASFYSHADGVEMSHEDVFSGPITESVPSSVSAFVHRRRSRTESEASFTFFQQDEVDNWDNEEAIIDDDDDDEFQFNAWEGDIDMGLEAGSRRQSLARSPRNSRDDQELPLLDRQDTNATDTSRIFFRGPLRSNQKIYIATEDLTIIVGGFRTSKMGSAIVTVLSFLTLGLFYLMLRWMPRWRVRLIGKPCPLRDCEWIVIENEWNEFSIHPIKKRSYGMTLSTVFGPPSEKAVAAAEAAEEDDDPLINYLRYLDYRYIRFCYNPVEDKFMLTSNWKDPEWDGLLSARQGVDSDTQGQRSTVFGPNVIDIEEKSTMNLFLDEVFHPFYVFQIASIILWSMDEYYYYASCIFLISIVSITSTLIETKSTMKRLREISKFVCDVRVMRSGYWEYVSSADLVPGDVYEVTDPHLTLFPCDSLLLSGDCIVNESMLTGESVPVSKVPCTDEALQELDLGASSVKPAFSKYFLFCGTKIIRARKPQDGQDEEAAALALVVRTGFNTTKGALVRSMLFPKPTGFKFYRDSFYYISVMAVIALLGFIATLIRFIELGLAVHLIVVRALDLITIVVPPALPATLTIGTNFALARLKKKKIFCISPMRVNVAGKLDVICFDKTGTLTEDGLDVLGVRAVQRGSKKFSDLYNDSFGLLPPNTFERDPSVDFSTNKAILHTMATCHSLRVVDGELIGDPLDQKMFGFTGWSYEETGSQVRRNSEEVLTAQPNAISPPVVRPPAGKKYGDNENEGEIPLELGVFKSFEFVSQLRRASVIVKQFGETGCDIYVKGAPECMSEICNPEGFPEDYDELLAYYTHRGFRVIACAAKTIKKLSWVKAQKMKRDEAEKDLDFCGFIIFENKLKPSTAGVMRELQQANLRRVMCTGDNILTAISVARECHLIDKSAHVFVPHFVAGDSQSSTAKIQWESVDNKIYKLDENTLLPLPAPPEGDLSLPYDINNMKNYSIAISGEVFRWMIDFAPREVMQRMLVIGQVFARMSPDEKHELVEKLQSLDYTVCFCGDGANDCGALKAADVGISLSEAEASVAAPFTSRVFEISCVPQVIREGRASLVTSFSCFKYMSLYSAIQFTSVSILYKSGSNLGDFQYLFIDLLLILPIAIFMSWSDPSDKLSVKRPTASLVSRKVLTPLLGQMFICLLVQLTVYELVQQQPWYIPPVIDPEKSNILNSQNTSLFLASGYQYILASIILSVGPPFRKPMTQNFPYVASLFVALAIVTYLLLDPSKAVMDFIELTEMPMSFRVLIIFISAIGFIVSWYGEKRVFVELARRIGKTKATLRPSLQKKRKEYKILEEEMRF</sequence>
<comment type="similarity">
    <text evidence="2 13">Belongs to the cation transport ATPase (P-type) (TC 3.A.3) family. Type V subfamily.</text>
</comment>
<proteinExistence type="inferred from homology"/>
<dbReference type="EC" id="7.2.2.-" evidence="13"/>
<dbReference type="FunFam" id="3.40.50.1000:FF:000068">
    <property type="entry name" value="Cation-transporting ATPase"/>
    <property type="match status" value="1"/>
</dbReference>
<keyword evidence="3" id="KW-0597">Phosphoprotein</keyword>
<feature type="transmembrane region" description="Helical" evidence="13">
    <location>
        <begin position="1160"/>
        <end position="1179"/>
    </location>
</feature>
<dbReference type="InterPro" id="IPR047819">
    <property type="entry name" value="P5A-ATPase_N"/>
</dbReference>
<dbReference type="InterPro" id="IPR008250">
    <property type="entry name" value="ATPase_P-typ_transduc_dom_A_sf"/>
</dbReference>
<dbReference type="CDD" id="cd07542">
    <property type="entry name" value="P-type_ATPase_cation"/>
    <property type="match status" value="1"/>
</dbReference>
<evidence type="ECO:0000256" key="6">
    <source>
        <dbReference type="ARBA" id="ARBA00022741"/>
    </source>
</evidence>
<keyword evidence="9 13" id="KW-1278">Translocase</keyword>
<keyword evidence="10 13" id="KW-1133">Transmembrane helix</keyword>
<feature type="compositionally biased region" description="Basic and acidic residues" evidence="14">
    <location>
        <begin position="125"/>
        <end position="137"/>
    </location>
</feature>
<dbReference type="Pfam" id="PF12409">
    <property type="entry name" value="P5-ATPase"/>
    <property type="match status" value="1"/>
</dbReference>
<dbReference type="Pfam" id="PF00122">
    <property type="entry name" value="E1-E2_ATPase"/>
    <property type="match status" value="1"/>
</dbReference>
<dbReference type="SUPFAM" id="SSF81660">
    <property type="entry name" value="Metal cation-transporting ATPase, ATP-binding domain N"/>
    <property type="match status" value="1"/>
</dbReference>
<dbReference type="Gene3D" id="3.40.50.1000">
    <property type="entry name" value="HAD superfamily/HAD-like"/>
    <property type="match status" value="1"/>
</dbReference>
<dbReference type="FunFam" id="3.40.1110.10:FF:000057">
    <property type="entry name" value="Cation-transporting ATPase"/>
    <property type="match status" value="1"/>
</dbReference>
<dbReference type="InterPro" id="IPR036412">
    <property type="entry name" value="HAD-like_sf"/>
</dbReference>
<dbReference type="GO" id="GO:0005524">
    <property type="term" value="F:ATP binding"/>
    <property type="evidence" value="ECO:0007669"/>
    <property type="project" value="UniProtKB-UniRule"/>
</dbReference>
<dbReference type="PROSITE" id="PS00154">
    <property type="entry name" value="ATPASE_E1_E2"/>
    <property type="match status" value="1"/>
</dbReference>
<dbReference type="VEuPathDB" id="FungiDB:DFL_002283"/>
<dbReference type="InterPro" id="IPR044492">
    <property type="entry name" value="P_typ_ATPase_HD_dom"/>
</dbReference>
<feature type="domain" description="P5B-type ATPase N-terminal" evidence="16">
    <location>
        <begin position="165"/>
        <end position="287"/>
    </location>
</feature>
<dbReference type="InterPro" id="IPR023214">
    <property type="entry name" value="HAD_sf"/>
</dbReference>
<evidence type="ECO:0000256" key="7">
    <source>
        <dbReference type="ARBA" id="ARBA00022840"/>
    </source>
</evidence>
<feature type="transmembrane region" description="Helical" evidence="13">
    <location>
        <begin position="366"/>
        <end position="386"/>
    </location>
</feature>
<evidence type="ECO:0000259" key="15">
    <source>
        <dbReference type="Pfam" id="PF00122"/>
    </source>
</evidence>
<keyword evidence="4 13" id="KW-0812">Transmembrane</keyword>
<evidence type="ECO:0000256" key="9">
    <source>
        <dbReference type="ARBA" id="ARBA00022967"/>
    </source>
</evidence>
<dbReference type="SUPFAM" id="SSF81665">
    <property type="entry name" value="Calcium ATPase, transmembrane domain M"/>
    <property type="match status" value="1"/>
</dbReference>
<feature type="region of interest" description="Disordered" evidence="14">
    <location>
        <begin position="114"/>
        <end position="137"/>
    </location>
</feature>
<evidence type="ECO:0000256" key="14">
    <source>
        <dbReference type="SAM" id="MobiDB-lite"/>
    </source>
</evidence>
<evidence type="ECO:0000256" key="11">
    <source>
        <dbReference type="ARBA" id="ARBA00023136"/>
    </source>
</evidence>
<feature type="transmembrane region" description="Helical" evidence="13">
    <location>
        <begin position="341"/>
        <end position="360"/>
    </location>
</feature>
<dbReference type="PRINTS" id="PR00119">
    <property type="entry name" value="CATATPASE"/>
</dbReference>
<evidence type="ECO:0000256" key="3">
    <source>
        <dbReference type="ARBA" id="ARBA00022553"/>
    </source>
</evidence>
<keyword evidence="5 13" id="KW-0479">Metal-binding</keyword>
<dbReference type="SFLD" id="SFLDS00003">
    <property type="entry name" value="Haloacid_Dehalogenase"/>
    <property type="match status" value="1"/>
</dbReference>
<dbReference type="NCBIfam" id="TIGR01657">
    <property type="entry name" value="P-ATPase-V"/>
    <property type="match status" value="1"/>
</dbReference>
<protein>
    <recommendedName>
        <fullName evidence="13">Cation-transporting ATPase</fullName>
        <ecNumber evidence="13">7.2.2.-</ecNumber>
    </recommendedName>
</protein>
<dbReference type="STRING" id="97331.A0A437AA08"/>
<comment type="subcellular location">
    <subcellularLocation>
        <location evidence="1 13">Membrane</location>
        <topology evidence="1 13">Multi-pass membrane protein</topology>
    </subcellularLocation>
</comment>
<dbReference type="GO" id="GO:0015662">
    <property type="term" value="F:P-type ion transporter activity"/>
    <property type="evidence" value="ECO:0007669"/>
    <property type="project" value="InterPro"/>
</dbReference>
<dbReference type="GO" id="GO:0006874">
    <property type="term" value="P:intracellular calcium ion homeostasis"/>
    <property type="evidence" value="ECO:0007669"/>
    <property type="project" value="TreeGrafter"/>
</dbReference>
<dbReference type="InterPro" id="IPR001757">
    <property type="entry name" value="P_typ_ATPase"/>
</dbReference>
<dbReference type="Proteomes" id="UP000283090">
    <property type="component" value="Unassembled WGS sequence"/>
</dbReference>
<dbReference type="SFLD" id="SFLDG00002">
    <property type="entry name" value="C1.7:_P-type_atpase_like"/>
    <property type="match status" value="1"/>
</dbReference>
<dbReference type="InterPro" id="IPR006544">
    <property type="entry name" value="P-type_TPase_V"/>
</dbReference>
<gene>
    <name evidence="17" type="ORF">DFL_002283</name>
</gene>
<keyword evidence="7 13" id="KW-0067">ATP-binding</keyword>
<feature type="transmembrane region" description="Helical" evidence="13">
    <location>
        <begin position="1274"/>
        <end position="1292"/>
    </location>
</feature>
<feature type="region of interest" description="Disordered" evidence="14">
    <location>
        <begin position="1"/>
        <end position="24"/>
    </location>
</feature>
<feature type="transmembrane region" description="Helical" evidence="13">
    <location>
        <begin position="1120"/>
        <end position="1139"/>
    </location>
</feature>
<dbReference type="GO" id="GO:0046872">
    <property type="term" value="F:metal ion binding"/>
    <property type="evidence" value="ECO:0007669"/>
    <property type="project" value="UniProtKB-UniRule"/>
</dbReference>
<evidence type="ECO:0000313" key="17">
    <source>
        <dbReference type="EMBL" id="RVD88085.1"/>
    </source>
</evidence>
<evidence type="ECO:0000256" key="4">
    <source>
        <dbReference type="ARBA" id="ARBA00022692"/>
    </source>
</evidence>
<dbReference type="InterPro" id="IPR047821">
    <property type="entry name" value="P5B-type_ATPase"/>
</dbReference>
<dbReference type="PANTHER" id="PTHR45630:SF8">
    <property type="entry name" value="CATION-TRANSPORTING ATPASE"/>
    <property type="match status" value="1"/>
</dbReference>
<evidence type="ECO:0000259" key="16">
    <source>
        <dbReference type="Pfam" id="PF12409"/>
    </source>
</evidence>
<dbReference type="GO" id="GO:0019829">
    <property type="term" value="F:ATPase-coupled monoatomic cation transmembrane transporter activity"/>
    <property type="evidence" value="ECO:0007669"/>
    <property type="project" value="UniProtKB-UniRule"/>
</dbReference>
<dbReference type="GO" id="GO:0016020">
    <property type="term" value="C:membrane"/>
    <property type="evidence" value="ECO:0007669"/>
    <property type="project" value="UniProtKB-SubCell"/>
</dbReference>
<dbReference type="Gene3D" id="3.40.1110.10">
    <property type="entry name" value="Calcium-transporting ATPase, cytoplasmic domain N"/>
    <property type="match status" value="1"/>
</dbReference>
<accession>A0A437AA08</accession>
<feature type="transmembrane region" description="Helical" evidence="13">
    <location>
        <begin position="1237"/>
        <end position="1254"/>
    </location>
</feature>
<dbReference type="SFLD" id="SFLDF00027">
    <property type="entry name" value="p-type_atpase"/>
    <property type="match status" value="1"/>
</dbReference>
<evidence type="ECO:0000256" key="1">
    <source>
        <dbReference type="ARBA" id="ARBA00004141"/>
    </source>
</evidence>
<dbReference type="OrthoDB" id="48943at2759"/>
<evidence type="ECO:0000313" key="18">
    <source>
        <dbReference type="Proteomes" id="UP000283090"/>
    </source>
</evidence>
<keyword evidence="8 13" id="KW-0460">Magnesium</keyword>
<evidence type="ECO:0000256" key="8">
    <source>
        <dbReference type="ARBA" id="ARBA00022842"/>
    </source>
</evidence>
<comment type="catalytic activity">
    <reaction evidence="12 13">
        <text>ATP + H2O = ADP + phosphate + H(+)</text>
        <dbReference type="Rhea" id="RHEA:13065"/>
        <dbReference type="ChEBI" id="CHEBI:15377"/>
        <dbReference type="ChEBI" id="CHEBI:15378"/>
        <dbReference type="ChEBI" id="CHEBI:30616"/>
        <dbReference type="ChEBI" id="CHEBI:43474"/>
        <dbReference type="ChEBI" id="CHEBI:456216"/>
    </reaction>
</comment>
<comment type="caution">
    <text evidence="17">The sequence shown here is derived from an EMBL/GenBank/DDBJ whole genome shotgun (WGS) entry which is preliminary data.</text>
</comment>
<organism evidence="17 18">
    <name type="scientific">Arthrobotrys flagrans</name>
    <name type="common">Nematode-trapping fungus</name>
    <name type="synonym">Trichothecium flagrans</name>
    <dbReference type="NCBI Taxonomy" id="97331"/>
    <lineage>
        <taxon>Eukaryota</taxon>
        <taxon>Fungi</taxon>
        <taxon>Dikarya</taxon>
        <taxon>Ascomycota</taxon>
        <taxon>Pezizomycotina</taxon>
        <taxon>Orbiliomycetes</taxon>
        <taxon>Orbiliales</taxon>
        <taxon>Orbiliaceae</taxon>
        <taxon>Arthrobotrys</taxon>
    </lineage>
</organism>
<evidence type="ECO:0000256" key="10">
    <source>
        <dbReference type="ARBA" id="ARBA00022989"/>
    </source>
</evidence>
<keyword evidence="11 13" id="KW-0472">Membrane</keyword>
<dbReference type="Gene3D" id="1.20.1110.10">
    <property type="entry name" value="Calcium-transporting ATPase, transmembrane domain"/>
    <property type="match status" value="1"/>
</dbReference>
<dbReference type="InterPro" id="IPR023298">
    <property type="entry name" value="ATPase_P-typ_TM_dom_sf"/>
</dbReference>
<dbReference type="SUPFAM" id="SSF81653">
    <property type="entry name" value="Calcium ATPase, transduction domain A"/>
    <property type="match status" value="1"/>
</dbReference>
<dbReference type="RefSeq" id="XP_067493629.1">
    <property type="nucleotide sequence ID" value="XM_067631045.1"/>
</dbReference>
<name>A0A437AA08_ARTFL</name>
<dbReference type="FunFam" id="1.20.1110.10:FF:000032">
    <property type="entry name" value="Cation-transporting ATPase"/>
    <property type="match status" value="1"/>
</dbReference>
<keyword evidence="6 13" id="KW-0547">Nucleotide-binding</keyword>
<dbReference type="NCBIfam" id="TIGR01494">
    <property type="entry name" value="ATPase_P-type"/>
    <property type="match status" value="2"/>
</dbReference>
<feature type="transmembrane region" description="Helical" evidence="13">
    <location>
        <begin position="179"/>
        <end position="199"/>
    </location>
</feature>
<evidence type="ECO:0000256" key="13">
    <source>
        <dbReference type="RuleBase" id="RU362082"/>
    </source>
</evidence>
<feature type="transmembrane region" description="Helical" evidence="13">
    <location>
        <begin position="586"/>
        <end position="607"/>
    </location>
</feature>
<dbReference type="EMBL" id="SAEB01000003">
    <property type="protein sequence ID" value="RVD88085.1"/>
    <property type="molecule type" value="Genomic_DNA"/>
</dbReference>
<dbReference type="GO" id="GO:0016887">
    <property type="term" value="F:ATP hydrolysis activity"/>
    <property type="evidence" value="ECO:0007669"/>
    <property type="project" value="InterPro"/>
</dbReference>
<dbReference type="Gene3D" id="2.70.150.10">
    <property type="entry name" value="Calcium-transporting ATPase, cytoplasmic transduction domain A"/>
    <property type="match status" value="1"/>
</dbReference>
<feature type="transmembrane region" description="Helical" evidence="13">
    <location>
        <begin position="547"/>
        <end position="580"/>
    </location>
</feature>
<dbReference type="GeneID" id="93584594"/>
<dbReference type="SUPFAM" id="SSF56784">
    <property type="entry name" value="HAD-like"/>
    <property type="match status" value="1"/>
</dbReference>
<dbReference type="InterPro" id="IPR023299">
    <property type="entry name" value="ATPase_P-typ_cyto_dom_N"/>
</dbReference>
<evidence type="ECO:0000256" key="2">
    <source>
        <dbReference type="ARBA" id="ARBA00006000"/>
    </source>
</evidence>
<feature type="transmembrane region" description="Helical" evidence="13">
    <location>
        <begin position="1207"/>
        <end position="1225"/>
    </location>
</feature>
<feature type="domain" description="P-type ATPase A" evidence="15">
    <location>
        <begin position="405"/>
        <end position="533"/>
    </location>
</feature>
<dbReference type="PANTHER" id="PTHR45630">
    <property type="entry name" value="CATION-TRANSPORTING ATPASE-RELATED"/>
    <property type="match status" value="1"/>
</dbReference>
<dbReference type="FunFam" id="2.70.150.10:FF:000119">
    <property type="entry name" value="Cation-transporting ATPase"/>
    <property type="match status" value="1"/>
</dbReference>
<reference evidence="17 18" key="1">
    <citation type="submission" date="2019-01" db="EMBL/GenBank/DDBJ databases">
        <title>Intercellular communication is required for trap formation in the nematode-trapping fungus Duddingtonia flagrans.</title>
        <authorList>
            <person name="Youssar L."/>
            <person name="Wernet V."/>
            <person name="Hensel N."/>
            <person name="Hildebrandt H.-G."/>
            <person name="Fischer R."/>
        </authorList>
    </citation>
    <scope>NUCLEOTIDE SEQUENCE [LARGE SCALE GENOMIC DNA]</scope>
    <source>
        <strain evidence="17 18">CBS H-5679</strain>
    </source>
</reference>
<keyword evidence="18" id="KW-1185">Reference proteome</keyword>
<evidence type="ECO:0000256" key="5">
    <source>
        <dbReference type="ARBA" id="ARBA00022723"/>
    </source>
</evidence>
<dbReference type="InterPro" id="IPR018303">
    <property type="entry name" value="ATPase_P-typ_P_site"/>
</dbReference>
<feature type="transmembrane region" description="Helical" evidence="13">
    <location>
        <begin position="1095"/>
        <end position="1114"/>
    </location>
</feature>
<evidence type="ECO:0000256" key="12">
    <source>
        <dbReference type="ARBA" id="ARBA00049360"/>
    </source>
</evidence>